<keyword evidence="1" id="KW-1133">Transmembrane helix</keyword>
<organism evidence="2 3">
    <name type="scientific">Caenorhabditis briggsae</name>
    <dbReference type="NCBI Taxonomy" id="6238"/>
    <lineage>
        <taxon>Eukaryota</taxon>
        <taxon>Metazoa</taxon>
        <taxon>Ecdysozoa</taxon>
        <taxon>Nematoda</taxon>
        <taxon>Chromadorea</taxon>
        <taxon>Rhabditida</taxon>
        <taxon>Rhabditina</taxon>
        <taxon>Rhabditomorpha</taxon>
        <taxon>Rhabditoidea</taxon>
        <taxon>Rhabditidae</taxon>
        <taxon>Peloderinae</taxon>
        <taxon>Caenorhabditis</taxon>
    </lineage>
</organism>
<gene>
    <name evidence="2" type="ORF">L3Y34_010825</name>
</gene>
<proteinExistence type="predicted"/>
<accession>A0AAE8ZUQ7</accession>
<protein>
    <submittedName>
        <fullName evidence="2">Uncharacterized protein</fullName>
    </submittedName>
</protein>
<evidence type="ECO:0000313" key="3">
    <source>
        <dbReference type="Proteomes" id="UP000827892"/>
    </source>
</evidence>
<dbReference type="EMBL" id="CP090896">
    <property type="protein sequence ID" value="ULT80520.1"/>
    <property type="molecule type" value="Genomic_DNA"/>
</dbReference>
<dbReference type="AlphaFoldDB" id="A0AAE8ZUQ7"/>
<sequence length="111" mass="12822">MEDQRQLFHPTRKARVEEEPAGQQIVGGCSIKSLTKMTNHQSKSMKLYNDSNYNIESILFVRVLLDCICENIVKLAGRLLWPLLLLIWPLLLLGLLHLYSRPEEAVRPLPR</sequence>
<keyword evidence="1" id="KW-0472">Membrane</keyword>
<evidence type="ECO:0000313" key="2">
    <source>
        <dbReference type="EMBL" id="ULT80520.1"/>
    </source>
</evidence>
<name>A0AAE8ZUQ7_CAEBR</name>
<evidence type="ECO:0000256" key="1">
    <source>
        <dbReference type="SAM" id="Phobius"/>
    </source>
</evidence>
<reference evidence="2 3" key="1">
    <citation type="submission" date="2022-05" db="EMBL/GenBank/DDBJ databases">
        <title>Chromosome-level reference genomes for two strains of Caenorhabditis briggsae: an improved platform for comparative genomics.</title>
        <authorList>
            <person name="Stevens L."/>
            <person name="Andersen E.C."/>
        </authorList>
    </citation>
    <scope>NUCLEOTIDE SEQUENCE [LARGE SCALE GENOMIC DNA]</scope>
    <source>
        <strain evidence="2">QX1410_ONT</strain>
        <tissue evidence="2">Whole-organism</tissue>
    </source>
</reference>
<keyword evidence="1" id="KW-0812">Transmembrane</keyword>
<dbReference type="Proteomes" id="UP000827892">
    <property type="component" value="Chromosome X"/>
</dbReference>
<feature type="transmembrane region" description="Helical" evidence="1">
    <location>
        <begin position="79"/>
        <end position="99"/>
    </location>
</feature>